<dbReference type="InterPro" id="IPR017451">
    <property type="entry name" value="F-box-assoc_interact_dom"/>
</dbReference>
<dbReference type="InterPro" id="IPR036047">
    <property type="entry name" value="F-box-like_dom_sf"/>
</dbReference>
<dbReference type="SMART" id="SM00256">
    <property type="entry name" value="FBOX"/>
    <property type="match status" value="1"/>
</dbReference>
<dbReference type="NCBIfam" id="TIGR01640">
    <property type="entry name" value="F_box_assoc_1"/>
    <property type="match status" value="1"/>
</dbReference>
<reference evidence="3" key="1">
    <citation type="submission" date="2013-09" db="EMBL/GenBank/DDBJ databases">
        <title>Corchorus olitorius genome sequencing.</title>
        <authorList>
            <person name="Alam M."/>
            <person name="Haque M.S."/>
            <person name="Islam M.S."/>
            <person name="Emdad E.M."/>
            <person name="Islam M.M."/>
            <person name="Ahmed B."/>
            <person name="Halim A."/>
            <person name="Hossen Q.M.M."/>
            <person name="Hossain M.Z."/>
            <person name="Ahmed R."/>
            <person name="Khan M.M."/>
            <person name="Islam R."/>
            <person name="Rashid M.M."/>
            <person name="Khan S.A."/>
            <person name="Rahman M.S."/>
            <person name="Alam M."/>
            <person name="Yahiya A.S."/>
            <person name="Khan M.S."/>
            <person name="Azam M.S."/>
            <person name="Haque T."/>
            <person name="Lashkar M.Z.H."/>
            <person name="Akhand A.I."/>
            <person name="Morshed G."/>
            <person name="Roy S."/>
            <person name="Uddin K.S."/>
            <person name="Rabeya T."/>
            <person name="Hossain A.S."/>
            <person name="Chowdhury A."/>
            <person name="Snigdha A.R."/>
            <person name="Mortoza M.S."/>
            <person name="Matin S.A."/>
            <person name="Hoque S.M.E."/>
            <person name="Islam M.K."/>
            <person name="Roy D.K."/>
            <person name="Haider R."/>
            <person name="Moosa M.M."/>
            <person name="Elias S.M."/>
            <person name="Hasan A.M."/>
            <person name="Jahan S."/>
            <person name="Shafiuddin M."/>
            <person name="Mahmood N."/>
            <person name="Shommy N.S."/>
        </authorList>
    </citation>
    <scope>NUCLEOTIDE SEQUENCE [LARGE SCALE GENOMIC DNA]</scope>
    <source>
        <strain evidence="3">cv. O-4</strain>
    </source>
</reference>
<evidence type="ECO:0000259" key="1">
    <source>
        <dbReference type="PROSITE" id="PS50181"/>
    </source>
</evidence>
<sequence length="378" mass="43827">MVERLPQEVIIGILSRLPITSLMLSKLVCRAWRRLIQDTLFASEHFSHMADNNPTFILQSLSPDREKLFFTDLSHDSQGNLISKKPPSPVMQLSLIDSCNGLLCMHDDRTQAIYICNPFTKLSIELPKLVNPPPKMEVDHLEFGFHPITKEYKLVYRELLGRRDSPSELCSKVHVLTIGNGSWRNVGAINHRFFWQPSNSKVIANGRLHWISRPYNNERYSFASLLVSFDLETEQFQDVPKPDCCNIDYCFHHHLMILRGCLSLSAYQTRELGIWVMKEYGVKESWIKEFNIGTYFPRAVKESIFPRNPIVFPDTSVQVICSLKSGEILLEYRCRLLVLYDPQQGTFKELTILEIPESEWFKTIVHFGSLNWLDTPIY</sequence>
<dbReference type="STRING" id="93759.A0A1R3HZP4"/>
<gene>
    <name evidence="2" type="ORF">COLO4_25859</name>
</gene>
<dbReference type="SUPFAM" id="SSF81383">
    <property type="entry name" value="F-box domain"/>
    <property type="match status" value="1"/>
</dbReference>
<dbReference type="PANTHER" id="PTHR31672">
    <property type="entry name" value="BNACNNG10540D PROTEIN"/>
    <property type="match status" value="1"/>
</dbReference>
<dbReference type="EMBL" id="AWUE01019148">
    <property type="protein sequence ID" value="OMO75818.1"/>
    <property type="molecule type" value="Genomic_DNA"/>
</dbReference>
<protein>
    <recommendedName>
        <fullName evidence="1">F-box domain-containing protein</fullName>
    </recommendedName>
</protein>
<dbReference type="InterPro" id="IPR013187">
    <property type="entry name" value="F-box-assoc_dom_typ3"/>
</dbReference>
<name>A0A1R3HZP4_9ROSI</name>
<evidence type="ECO:0000313" key="2">
    <source>
        <dbReference type="EMBL" id="OMO75818.1"/>
    </source>
</evidence>
<dbReference type="Gene3D" id="1.20.1280.50">
    <property type="match status" value="1"/>
</dbReference>
<proteinExistence type="predicted"/>
<dbReference type="Pfam" id="PF12937">
    <property type="entry name" value="F-box-like"/>
    <property type="match status" value="1"/>
</dbReference>
<evidence type="ECO:0000313" key="3">
    <source>
        <dbReference type="Proteomes" id="UP000187203"/>
    </source>
</evidence>
<dbReference type="PROSITE" id="PS50181">
    <property type="entry name" value="FBOX"/>
    <property type="match status" value="1"/>
</dbReference>
<dbReference type="PANTHER" id="PTHR31672:SF13">
    <property type="entry name" value="F-BOX PROTEIN CPR30-LIKE"/>
    <property type="match status" value="1"/>
</dbReference>
<dbReference type="Pfam" id="PF08268">
    <property type="entry name" value="FBA_3"/>
    <property type="match status" value="1"/>
</dbReference>
<accession>A0A1R3HZP4</accession>
<organism evidence="2 3">
    <name type="scientific">Corchorus olitorius</name>
    <dbReference type="NCBI Taxonomy" id="93759"/>
    <lineage>
        <taxon>Eukaryota</taxon>
        <taxon>Viridiplantae</taxon>
        <taxon>Streptophyta</taxon>
        <taxon>Embryophyta</taxon>
        <taxon>Tracheophyta</taxon>
        <taxon>Spermatophyta</taxon>
        <taxon>Magnoliopsida</taxon>
        <taxon>eudicotyledons</taxon>
        <taxon>Gunneridae</taxon>
        <taxon>Pentapetalae</taxon>
        <taxon>rosids</taxon>
        <taxon>malvids</taxon>
        <taxon>Malvales</taxon>
        <taxon>Malvaceae</taxon>
        <taxon>Grewioideae</taxon>
        <taxon>Apeibeae</taxon>
        <taxon>Corchorus</taxon>
    </lineage>
</organism>
<dbReference type="InterPro" id="IPR001810">
    <property type="entry name" value="F-box_dom"/>
</dbReference>
<feature type="domain" description="F-box" evidence="1">
    <location>
        <begin position="1"/>
        <end position="49"/>
    </location>
</feature>
<dbReference type="OrthoDB" id="1894463at2759"/>
<keyword evidence="3" id="KW-1185">Reference proteome</keyword>
<dbReference type="AlphaFoldDB" id="A0A1R3HZP4"/>
<dbReference type="Proteomes" id="UP000187203">
    <property type="component" value="Unassembled WGS sequence"/>
</dbReference>
<comment type="caution">
    <text evidence="2">The sequence shown here is derived from an EMBL/GenBank/DDBJ whole genome shotgun (WGS) entry which is preliminary data.</text>
</comment>
<dbReference type="InterPro" id="IPR050796">
    <property type="entry name" value="SCF_F-box_component"/>
</dbReference>